<evidence type="ECO:0000313" key="3">
    <source>
        <dbReference type="Proteomes" id="UP000216024"/>
    </source>
</evidence>
<dbReference type="EMBL" id="NIBG01000009">
    <property type="protein sequence ID" value="PAB59113.1"/>
    <property type="molecule type" value="Genomic_DNA"/>
</dbReference>
<keyword evidence="3" id="KW-1185">Reference proteome</keyword>
<evidence type="ECO:0000313" key="2">
    <source>
        <dbReference type="EMBL" id="PAB59113.1"/>
    </source>
</evidence>
<dbReference type="RefSeq" id="WP_095133843.1">
    <property type="nucleotide sequence ID" value="NZ_NIBG01000009.1"/>
</dbReference>
<feature type="transmembrane region" description="Helical" evidence="1">
    <location>
        <begin position="34"/>
        <end position="57"/>
    </location>
</feature>
<comment type="caution">
    <text evidence="2">The sequence shown here is derived from an EMBL/GenBank/DDBJ whole genome shotgun (WGS) entry which is preliminary data.</text>
</comment>
<organism evidence="2 3">
    <name type="scientific">Anaeromicrobium sediminis</name>
    <dbReference type="NCBI Taxonomy" id="1478221"/>
    <lineage>
        <taxon>Bacteria</taxon>
        <taxon>Bacillati</taxon>
        <taxon>Bacillota</taxon>
        <taxon>Clostridia</taxon>
        <taxon>Peptostreptococcales</taxon>
        <taxon>Thermotaleaceae</taxon>
        <taxon>Anaeromicrobium</taxon>
    </lineage>
</organism>
<keyword evidence="1" id="KW-0472">Membrane</keyword>
<accession>A0A267MJZ4</accession>
<reference evidence="2 3" key="1">
    <citation type="submission" date="2017-06" db="EMBL/GenBank/DDBJ databases">
        <title>Draft genome sequence of anaerobic fermentative bacterium Anaeromicrobium sediminis DY2726D isolated from West Pacific Ocean sediments.</title>
        <authorList>
            <person name="Zeng X."/>
        </authorList>
    </citation>
    <scope>NUCLEOTIDE SEQUENCE [LARGE SCALE GENOMIC DNA]</scope>
    <source>
        <strain evidence="2 3">DY2726D</strain>
    </source>
</reference>
<sequence length="193" mass="22922">MVHFFKLFILVSSILFIFLKLYNLQKDTLILRSALSFGNDYLPFFISASLLMGIFHFRDFFNILESSQLNIHNFVEFLNYISLKLSETKNLLSVYYKNEVLFYPLMAGLIFSSYGVAGILLMSKNGLYESGIYINSDKYNWNYIKDFNWSSVKTSKSKKFYYLNFISYNEEDLVMKIPFKDKNKWDLVLREKF</sequence>
<gene>
    <name evidence="2" type="ORF">CCE28_11385</name>
</gene>
<dbReference type="OrthoDB" id="1910002at2"/>
<proteinExistence type="predicted"/>
<keyword evidence="1" id="KW-1133">Transmembrane helix</keyword>
<dbReference type="AlphaFoldDB" id="A0A267MJZ4"/>
<feature type="transmembrane region" description="Helical" evidence="1">
    <location>
        <begin position="101"/>
        <end position="122"/>
    </location>
</feature>
<keyword evidence="1" id="KW-0812">Transmembrane</keyword>
<evidence type="ECO:0000256" key="1">
    <source>
        <dbReference type="SAM" id="Phobius"/>
    </source>
</evidence>
<evidence type="ECO:0008006" key="4">
    <source>
        <dbReference type="Google" id="ProtNLM"/>
    </source>
</evidence>
<dbReference type="Proteomes" id="UP000216024">
    <property type="component" value="Unassembled WGS sequence"/>
</dbReference>
<feature type="transmembrane region" description="Helical" evidence="1">
    <location>
        <begin position="6"/>
        <end position="22"/>
    </location>
</feature>
<name>A0A267MJZ4_9FIRM</name>
<protein>
    <recommendedName>
        <fullName evidence="4">DUF5673 domain-containing protein</fullName>
    </recommendedName>
</protein>